<keyword evidence="4 6" id="KW-0479">Metal-binding</keyword>
<keyword evidence="7" id="KW-0560">Oxidoreductase</keyword>
<dbReference type="GO" id="GO:0016712">
    <property type="term" value="F:oxidoreductase activity, acting on paired donors, with incorporation or reduction of molecular oxygen, reduced flavin or flavoprotein as one donor, and incorporation of one atom of oxygen"/>
    <property type="evidence" value="ECO:0007669"/>
    <property type="project" value="TreeGrafter"/>
</dbReference>
<gene>
    <name evidence="8" type="ORF">NDU88_005197</name>
</gene>
<dbReference type="GO" id="GO:0005737">
    <property type="term" value="C:cytoplasm"/>
    <property type="evidence" value="ECO:0007669"/>
    <property type="project" value="TreeGrafter"/>
</dbReference>
<dbReference type="CDD" id="cd20666">
    <property type="entry name" value="CYP2U1"/>
    <property type="match status" value="1"/>
</dbReference>
<dbReference type="InterPro" id="IPR002401">
    <property type="entry name" value="Cyt_P450_E_grp-I"/>
</dbReference>
<dbReference type="AlphaFoldDB" id="A0AAV7WWE1"/>
<evidence type="ECO:0000256" key="2">
    <source>
        <dbReference type="ARBA" id="ARBA00010617"/>
    </source>
</evidence>
<dbReference type="PRINTS" id="PR00463">
    <property type="entry name" value="EP450I"/>
</dbReference>
<evidence type="ECO:0000256" key="4">
    <source>
        <dbReference type="ARBA" id="ARBA00022723"/>
    </source>
</evidence>
<dbReference type="GO" id="GO:0020037">
    <property type="term" value="F:heme binding"/>
    <property type="evidence" value="ECO:0007669"/>
    <property type="project" value="InterPro"/>
</dbReference>
<comment type="cofactor">
    <cofactor evidence="1 6">
        <name>heme</name>
        <dbReference type="ChEBI" id="CHEBI:30413"/>
    </cofactor>
</comment>
<evidence type="ECO:0000256" key="6">
    <source>
        <dbReference type="PIRSR" id="PIRSR602401-1"/>
    </source>
</evidence>
<evidence type="ECO:0000256" key="3">
    <source>
        <dbReference type="ARBA" id="ARBA00022617"/>
    </source>
</evidence>
<dbReference type="SUPFAM" id="SSF48264">
    <property type="entry name" value="Cytochrome P450"/>
    <property type="match status" value="1"/>
</dbReference>
<dbReference type="InterPro" id="IPR001128">
    <property type="entry name" value="Cyt_P450"/>
</dbReference>
<name>A0AAV7WWE1_PLEWA</name>
<evidence type="ECO:0008006" key="10">
    <source>
        <dbReference type="Google" id="ProtNLM"/>
    </source>
</evidence>
<evidence type="ECO:0000256" key="7">
    <source>
        <dbReference type="RuleBase" id="RU000461"/>
    </source>
</evidence>
<dbReference type="InterPro" id="IPR036396">
    <property type="entry name" value="Cyt_P450_sf"/>
</dbReference>
<comment type="similarity">
    <text evidence="2 7">Belongs to the cytochrome P450 family.</text>
</comment>
<dbReference type="PANTHER" id="PTHR24300:SF364">
    <property type="entry name" value="CYTOCHROME P450 2U1"/>
    <property type="match status" value="1"/>
</dbReference>
<dbReference type="GO" id="GO:0005506">
    <property type="term" value="F:iron ion binding"/>
    <property type="evidence" value="ECO:0007669"/>
    <property type="project" value="InterPro"/>
</dbReference>
<organism evidence="8 9">
    <name type="scientific">Pleurodeles waltl</name>
    <name type="common">Iberian ribbed newt</name>
    <dbReference type="NCBI Taxonomy" id="8319"/>
    <lineage>
        <taxon>Eukaryota</taxon>
        <taxon>Metazoa</taxon>
        <taxon>Chordata</taxon>
        <taxon>Craniata</taxon>
        <taxon>Vertebrata</taxon>
        <taxon>Euteleostomi</taxon>
        <taxon>Amphibia</taxon>
        <taxon>Batrachia</taxon>
        <taxon>Caudata</taxon>
        <taxon>Salamandroidea</taxon>
        <taxon>Salamandridae</taxon>
        <taxon>Pleurodelinae</taxon>
        <taxon>Pleurodeles</taxon>
    </lineage>
</organism>
<keyword evidence="7" id="KW-0503">Monooxygenase</keyword>
<keyword evidence="3 6" id="KW-0349">Heme</keyword>
<dbReference type="GO" id="GO:0006805">
    <property type="term" value="P:xenobiotic metabolic process"/>
    <property type="evidence" value="ECO:0007669"/>
    <property type="project" value="TreeGrafter"/>
</dbReference>
<evidence type="ECO:0000256" key="1">
    <source>
        <dbReference type="ARBA" id="ARBA00001971"/>
    </source>
</evidence>
<evidence type="ECO:0000256" key="5">
    <source>
        <dbReference type="ARBA" id="ARBA00023004"/>
    </source>
</evidence>
<keyword evidence="5 6" id="KW-0408">Iron</keyword>
<feature type="binding site" description="axial binding residue" evidence="6">
    <location>
        <position position="505"/>
    </location>
    <ligand>
        <name>heme</name>
        <dbReference type="ChEBI" id="CHEBI:30413"/>
    </ligand>
    <ligandPart>
        <name>Fe</name>
        <dbReference type="ChEBI" id="CHEBI:18248"/>
    </ligandPart>
</feature>
<accession>A0AAV7WWE1</accession>
<keyword evidence="9" id="KW-1185">Reference proteome</keyword>
<dbReference type="GO" id="GO:0008395">
    <property type="term" value="F:steroid hydroxylase activity"/>
    <property type="evidence" value="ECO:0007669"/>
    <property type="project" value="TreeGrafter"/>
</dbReference>
<proteinExistence type="inferred from homology"/>
<dbReference type="EMBL" id="JANPWB010000001">
    <property type="protein sequence ID" value="KAJ1217604.1"/>
    <property type="molecule type" value="Genomic_DNA"/>
</dbReference>
<evidence type="ECO:0000313" key="9">
    <source>
        <dbReference type="Proteomes" id="UP001066276"/>
    </source>
</evidence>
<dbReference type="Pfam" id="PF00067">
    <property type="entry name" value="p450"/>
    <property type="match status" value="1"/>
</dbReference>
<comment type="caution">
    <text evidence="8">The sequence shown here is derived from an EMBL/GenBank/DDBJ whole genome shotgun (WGS) entry which is preliminary data.</text>
</comment>
<dbReference type="PRINTS" id="PR00385">
    <property type="entry name" value="P450"/>
</dbReference>
<evidence type="ECO:0000313" key="8">
    <source>
        <dbReference type="EMBL" id="KAJ1217604.1"/>
    </source>
</evidence>
<dbReference type="InterPro" id="IPR050182">
    <property type="entry name" value="Cytochrome_P450_fam2"/>
</dbReference>
<protein>
    <recommendedName>
        <fullName evidence="10">Cytochrome P450 2U1</fullName>
    </recommendedName>
</protein>
<dbReference type="Gene3D" id="1.10.630.10">
    <property type="entry name" value="Cytochrome P450"/>
    <property type="match status" value="1"/>
</dbReference>
<dbReference type="GO" id="GO:0006082">
    <property type="term" value="P:organic acid metabolic process"/>
    <property type="evidence" value="ECO:0007669"/>
    <property type="project" value="TreeGrafter"/>
</dbReference>
<dbReference type="InterPro" id="IPR017972">
    <property type="entry name" value="Cyt_P450_CS"/>
</dbReference>
<dbReference type="PANTHER" id="PTHR24300">
    <property type="entry name" value="CYTOCHROME P450 508A4-RELATED"/>
    <property type="match status" value="1"/>
</dbReference>
<sequence>MEAKLPEEAGVQWPWLAWLRPGGLPSAAGGTPWARLALLAALLLALHWLTSRLWAYARLMSSRIPPGPRPWPLVGNFGFLLVPRRLLALLRVFGGQPHQAGQTHRGIGVPTDGGRLAPHIFLTKLGRFYGNIYSLFIGNRMLVVLGDFPTVRDAMVNYAEVFSDRPSVPMVTIITKRKGIVFAPYGSVWRQQRKFAHSTLRHFGLGKLSLEPKFMEEFKYVKEELLKHGTEAFNPSPIISNSVSNIICSISFGRRFNYTDKEFKTMLNFMARGLEISVNSHAILSNLCAWLYYLPFGPFKELRQIEIDITAFLKRIIAQHRETLNADNPRDFIDMYLLHAEEEKKINSESIFNEDYLFYIIGDLFIAGTDTTTNTILWSILYMALNPDIQEKVQAEIDAVIGRDRPPSLTDKPEMPLTEATIMEVQRMTVVVPLSVPHMASENTVFQGYTIPKGSVILPNLWSVHRDPNIWEKPNEFNPSRFLDEHGQILKKEAFIPFGIGRRVCMGEQLAKMELFLMFVNLLQSFSFALADDSKKPAMEGRFGLTLAPYPFDVKITKR</sequence>
<dbReference type="PROSITE" id="PS00086">
    <property type="entry name" value="CYTOCHROME_P450"/>
    <property type="match status" value="1"/>
</dbReference>
<dbReference type="Proteomes" id="UP001066276">
    <property type="component" value="Chromosome 1_1"/>
</dbReference>
<reference evidence="8" key="1">
    <citation type="journal article" date="2022" name="bioRxiv">
        <title>Sequencing and chromosome-scale assembly of the giantPleurodeles waltlgenome.</title>
        <authorList>
            <person name="Brown T."/>
            <person name="Elewa A."/>
            <person name="Iarovenko S."/>
            <person name="Subramanian E."/>
            <person name="Araus A.J."/>
            <person name="Petzold A."/>
            <person name="Susuki M."/>
            <person name="Suzuki K.-i.T."/>
            <person name="Hayashi T."/>
            <person name="Toyoda A."/>
            <person name="Oliveira C."/>
            <person name="Osipova E."/>
            <person name="Leigh N.D."/>
            <person name="Simon A."/>
            <person name="Yun M.H."/>
        </authorList>
    </citation>
    <scope>NUCLEOTIDE SEQUENCE</scope>
    <source>
        <strain evidence="8">20211129_DDA</strain>
        <tissue evidence="8">Liver</tissue>
    </source>
</reference>